<evidence type="ECO:0000256" key="3">
    <source>
        <dbReference type="ARBA" id="ARBA00022692"/>
    </source>
</evidence>
<evidence type="ECO:0000256" key="7">
    <source>
        <dbReference type="SAM" id="Phobius"/>
    </source>
</evidence>
<sequence length="220" mass="23218">MTTESARVTSTRPAIPVLIALGLMALSLPAFIVREQLYTAVTAAAGSSPALTLLAVFFADAALLLLVLFTAGLAVWSWFRDRAAFARLVLGGLGVILAYAASSTLKLILTEARPCQSIHVAIAETCPPHGDWSWPSNHSVLAAAFATACALAIVRLRWYLAATALLIAVARVGVGAHYPHDVLFGLGLGMLVVLVVFNFLPRLVRRLPGTARIAQQAGGH</sequence>
<keyword evidence="3 7" id="KW-0812">Transmembrane</keyword>
<feature type="transmembrane region" description="Helical" evidence="7">
    <location>
        <begin position="159"/>
        <end position="176"/>
    </location>
</feature>
<dbReference type="EMBL" id="POAF01000001">
    <property type="protein sequence ID" value="RBM04057.1"/>
    <property type="molecule type" value="Genomic_DNA"/>
</dbReference>
<feature type="transmembrane region" description="Helical" evidence="7">
    <location>
        <begin position="182"/>
        <end position="200"/>
    </location>
</feature>
<accession>A0A365YNV5</accession>
<organism evidence="9 10">
    <name type="scientific">Glutamicibacter soli</name>
    <dbReference type="NCBI Taxonomy" id="453836"/>
    <lineage>
        <taxon>Bacteria</taxon>
        <taxon>Bacillati</taxon>
        <taxon>Actinomycetota</taxon>
        <taxon>Actinomycetes</taxon>
        <taxon>Micrococcales</taxon>
        <taxon>Micrococcaceae</taxon>
        <taxon>Glutamicibacter</taxon>
    </lineage>
</organism>
<dbReference type="Proteomes" id="UP000252167">
    <property type="component" value="Unassembled WGS sequence"/>
</dbReference>
<name>A0A365YNV5_9MICC</name>
<evidence type="ECO:0000256" key="1">
    <source>
        <dbReference type="ARBA" id="ARBA00004651"/>
    </source>
</evidence>
<protein>
    <submittedName>
        <fullName evidence="9">Phosphatase PAP2 family protein</fullName>
    </submittedName>
</protein>
<evidence type="ECO:0000256" key="5">
    <source>
        <dbReference type="ARBA" id="ARBA00022989"/>
    </source>
</evidence>
<keyword evidence="2" id="KW-1003">Cell membrane</keyword>
<dbReference type="AlphaFoldDB" id="A0A365YNV5"/>
<reference evidence="9 10" key="1">
    <citation type="submission" date="2018-01" db="EMBL/GenBank/DDBJ databases">
        <title>Glutamicibacter soli strain NHPC-3 Whole genome sequence and assembly.</title>
        <authorList>
            <person name="Choudhury P."/>
            <person name="Gupta D."/>
            <person name="Sengupta K."/>
            <person name="Jawed A."/>
            <person name="Sultana N."/>
            <person name="Saha P."/>
        </authorList>
    </citation>
    <scope>NUCLEOTIDE SEQUENCE [LARGE SCALE GENOMIC DNA]</scope>
    <source>
        <strain evidence="9 10">NHPC-3</strain>
    </source>
</reference>
<feature type="transmembrane region" description="Helical" evidence="7">
    <location>
        <begin position="14"/>
        <end position="33"/>
    </location>
</feature>
<dbReference type="RefSeq" id="WP_082123918.1">
    <property type="nucleotide sequence ID" value="NZ_CM125969.1"/>
</dbReference>
<dbReference type="InterPro" id="IPR000326">
    <property type="entry name" value="PAP2/HPO"/>
</dbReference>
<evidence type="ECO:0000256" key="2">
    <source>
        <dbReference type="ARBA" id="ARBA00022475"/>
    </source>
</evidence>
<evidence type="ECO:0000256" key="4">
    <source>
        <dbReference type="ARBA" id="ARBA00022801"/>
    </source>
</evidence>
<dbReference type="SUPFAM" id="SSF48317">
    <property type="entry name" value="Acid phosphatase/Vanadium-dependent haloperoxidase"/>
    <property type="match status" value="1"/>
</dbReference>
<keyword evidence="6 7" id="KW-0472">Membrane</keyword>
<dbReference type="GO" id="GO:0005886">
    <property type="term" value="C:plasma membrane"/>
    <property type="evidence" value="ECO:0007669"/>
    <property type="project" value="UniProtKB-SubCell"/>
</dbReference>
<dbReference type="Pfam" id="PF01569">
    <property type="entry name" value="PAP2"/>
    <property type="match status" value="1"/>
</dbReference>
<dbReference type="PANTHER" id="PTHR14969:SF62">
    <property type="entry name" value="DECAPRENYLPHOSPHORYL-5-PHOSPHORIBOSE PHOSPHATASE RV3807C-RELATED"/>
    <property type="match status" value="1"/>
</dbReference>
<feature type="transmembrane region" description="Helical" evidence="7">
    <location>
        <begin position="88"/>
        <end position="109"/>
    </location>
</feature>
<feature type="domain" description="Phosphatidic acid phosphatase type 2/haloperoxidase" evidence="8">
    <location>
        <begin position="88"/>
        <end position="197"/>
    </location>
</feature>
<keyword evidence="4" id="KW-0378">Hydrolase</keyword>
<dbReference type="PANTHER" id="PTHR14969">
    <property type="entry name" value="SPHINGOSINE-1-PHOSPHATE PHOSPHOHYDROLASE"/>
    <property type="match status" value="1"/>
</dbReference>
<comment type="caution">
    <text evidence="9">The sequence shown here is derived from an EMBL/GenBank/DDBJ whole genome shotgun (WGS) entry which is preliminary data.</text>
</comment>
<dbReference type="SMART" id="SM00014">
    <property type="entry name" value="acidPPc"/>
    <property type="match status" value="1"/>
</dbReference>
<comment type="subcellular location">
    <subcellularLocation>
        <location evidence="1">Cell membrane</location>
        <topology evidence="1">Multi-pass membrane protein</topology>
    </subcellularLocation>
</comment>
<dbReference type="Gene3D" id="1.20.144.10">
    <property type="entry name" value="Phosphatidic acid phosphatase type 2/haloperoxidase"/>
    <property type="match status" value="1"/>
</dbReference>
<evidence type="ECO:0000259" key="8">
    <source>
        <dbReference type="SMART" id="SM00014"/>
    </source>
</evidence>
<proteinExistence type="predicted"/>
<feature type="transmembrane region" description="Helical" evidence="7">
    <location>
        <begin position="53"/>
        <end position="76"/>
    </location>
</feature>
<dbReference type="InterPro" id="IPR036938">
    <property type="entry name" value="PAP2/HPO_sf"/>
</dbReference>
<keyword evidence="10" id="KW-1185">Reference proteome</keyword>
<evidence type="ECO:0000256" key="6">
    <source>
        <dbReference type="ARBA" id="ARBA00023136"/>
    </source>
</evidence>
<evidence type="ECO:0000313" key="9">
    <source>
        <dbReference type="EMBL" id="RBM04057.1"/>
    </source>
</evidence>
<feature type="transmembrane region" description="Helical" evidence="7">
    <location>
        <begin position="137"/>
        <end position="154"/>
    </location>
</feature>
<dbReference type="GO" id="GO:0016787">
    <property type="term" value="F:hydrolase activity"/>
    <property type="evidence" value="ECO:0007669"/>
    <property type="project" value="UniProtKB-KW"/>
</dbReference>
<keyword evidence="5 7" id="KW-1133">Transmembrane helix</keyword>
<gene>
    <name evidence="9" type="ORF">C1H84_01815</name>
</gene>
<evidence type="ECO:0000313" key="10">
    <source>
        <dbReference type="Proteomes" id="UP000252167"/>
    </source>
</evidence>